<organism evidence="2 3">
    <name type="scientific">Ancylobacter oerskovii</name>
    <dbReference type="NCBI Taxonomy" id="459519"/>
    <lineage>
        <taxon>Bacteria</taxon>
        <taxon>Pseudomonadati</taxon>
        <taxon>Pseudomonadota</taxon>
        <taxon>Alphaproteobacteria</taxon>
        <taxon>Hyphomicrobiales</taxon>
        <taxon>Xanthobacteraceae</taxon>
        <taxon>Ancylobacter</taxon>
    </lineage>
</organism>
<evidence type="ECO:0000313" key="2">
    <source>
        <dbReference type="EMBL" id="MFD2142400.1"/>
    </source>
</evidence>
<protein>
    <submittedName>
        <fullName evidence="2">Cycloisomerase</fullName>
    </submittedName>
</protein>
<dbReference type="Proteomes" id="UP001597299">
    <property type="component" value="Unassembled WGS sequence"/>
</dbReference>
<dbReference type="PROSITE" id="PS51318">
    <property type="entry name" value="TAT"/>
    <property type="match status" value="1"/>
</dbReference>
<reference evidence="3" key="1">
    <citation type="journal article" date="2019" name="Int. J. Syst. Evol. Microbiol.">
        <title>The Global Catalogue of Microorganisms (GCM) 10K type strain sequencing project: providing services to taxonomists for standard genome sequencing and annotation.</title>
        <authorList>
            <consortium name="The Broad Institute Genomics Platform"/>
            <consortium name="The Broad Institute Genome Sequencing Center for Infectious Disease"/>
            <person name="Wu L."/>
            <person name="Ma J."/>
        </authorList>
    </citation>
    <scope>NUCLEOTIDE SEQUENCE [LARGE SCALE GENOMIC DNA]</scope>
    <source>
        <strain evidence="3">CCM 7435</strain>
    </source>
</reference>
<keyword evidence="1" id="KW-0732">Signal</keyword>
<feature type="chain" id="PRO_5046715545" evidence="1">
    <location>
        <begin position="33"/>
        <end position="289"/>
    </location>
</feature>
<feature type="signal peptide" evidence="1">
    <location>
        <begin position="1"/>
        <end position="32"/>
    </location>
</feature>
<sequence length="289" mass="31815">MSISSRSFLAATRAAVAGTALALLLASPAAFAQEQRPAAETIKRFQVPEARQAVAVAERYFYAIDNRTIAKLDKETGKPVAKWEGPKGGPILHLDSGVVRDGKLYTAHSNYPDWPMVSSVEVWDAETLKHLESHSFGIERGSFTWLDRDPQGRWWGAFANYNRVFDKSPLAYGNKFNTQIVRFNPDWSVAEAWVYPDALVARFQDMSNSGGAFGPDGRLYITGHDNAELYVVAPPEMGSVMQWVETIPLEIGGQGFAFDPAERGVVWGLIRNKAGGPNDVTVSRLPSKP</sequence>
<dbReference type="InterPro" id="IPR006311">
    <property type="entry name" value="TAT_signal"/>
</dbReference>
<keyword evidence="3" id="KW-1185">Reference proteome</keyword>
<evidence type="ECO:0000313" key="3">
    <source>
        <dbReference type="Proteomes" id="UP001597299"/>
    </source>
</evidence>
<dbReference type="InterPro" id="IPR015943">
    <property type="entry name" value="WD40/YVTN_repeat-like_dom_sf"/>
</dbReference>
<dbReference type="Gene3D" id="2.130.10.10">
    <property type="entry name" value="YVTN repeat-like/Quinoprotein amine dehydrogenase"/>
    <property type="match status" value="1"/>
</dbReference>
<dbReference type="SUPFAM" id="SSF63829">
    <property type="entry name" value="Calcium-dependent phosphotriesterase"/>
    <property type="match status" value="1"/>
</dbReference>
<proteinExistence type="predicted"/>
<comment type="caution">
    <text evidence="2">The sequence shown here is derived from an EMBL/GenBank/DDBJ whole genome shotgun (WGS) entry which is preliminary data.</text>
</comment>
<dbReference type="EMBL" id="JBHUHD010000001">
    <property type="protein sequence ID" value="MFD2142400.1"/>
    <property type="molecule type" value="Genomic_DNA"/>
</dbReference>
<evidence type="ECO:0000256" key="1">
    <source>
        <dbReference type="SAM" id="SignalP"/>
    </source>
</evidence>
<gene>
    <name evidence="2" type="ORF">ACFSNC_18495</name>
</gene>
<name>A0ABW4Z1A1_9HYPH</name>
<accession>A0ABW4Z1A1</accession>
<dbReference type="RefSeq" id="WP_246549089.1">
    <property type="nucleotide sequence ID" value="NZ_JAHBGB010000037.1"/>
</dbReference>